<dbReference type="Gene3D" id="3.90.550.10">
    <property type="entry name" value="Spore Coat Polysaccharide Biosynthesis Protein SpsA, Chain A"/>
    <property type="match status" value="1"/>
</dbReference>
<accession>A0A4Q9Y698</accession>
<dbReference type="InterPro" id="IPR043148">
    <property type="entry name" value="TagF_C"/>
</dbReference>
<evidence type="ECO:0000256" key="4">
    <source>
        <dbReference type="ARBA" id="ARBA00022679"/>
    </source>
</evidence>
<evidence type="ECO:0000256" key="6">
    <source>
        <dbReference type="ARBA" id="ARBA00023136"/>
    </source>
</evidence>
<dbReference type="InterPro" id="IPR043149">
    <property type="entry name" value="TagF_N"/>
</dbReference>
<dbReference type="EMBL" id="SEHH01000009">
    <property type="protein sequence ID" value="TBX52796.1"/>
    <property type="molecule type" value="Genomic_DNA"/>
</dbReference>
<keyword evidence="4 8" id="KW-0808">Transferase</keyword>
<dbReference type="InterPro" id="IPR029044">
    <property type="entry name" value="Nucleotide-diphossugar_trans"/>
</dbReference>
<dbReference type="Gene3D" id="3.40.50.12580">
    <property type="match status" value="2"/>
</dbReference>
<dbReference type="Pfam" id="PF04464">
    <property type="entry name" value="Glyphos_transf"/>
    <property type="match status" value="2"/>
</dbReference>
<comment type="similarity">
    <text evidence="2">Belongs to the CDP-glycerol glycerophosphotransferase family.</text>
</comment>
<dbReference type="PANTHER" id="PTHR37316">
    <property type="entry name" value="TEICHOIC ACID GLYCEROL-PHOSPHATE PRIMASE"/>
    <property type="match status" value="1"/>
</dbReference>
<dbReference type="Gene3D" id="3.40.50.11820">
    <property type="match status" value="2"/>
</dbReference>
<dbReference type="InterPro" id="IPR001173">
    <property type="entry name" value="Glyco_trans_2-like"/>
</dbReference>
<evidence type="ECO:0000256" key="5">
    <source>
        <dbReference type="ARBA" id="ARBA00022944"/>
    </source>
</evidence>
<keyword evidence="3" id="KW-1003">Cell membrane</keyword>
<dbReference type="GO" id="GO:0005886">
    <property type="term" value="C:plasma membrane"/>
    <property type="evidence" value="ECO:0007669"/>
    <property type="project" value="UniProtKB-SubCell"/>
</dbReference>
<comment type="caution">
    <text evidence="8">The sequence shown here is derived from an EMBL/GenBank/DDBJ whole genome shotgun (WGS) entry which is preliminary data.</text>
</comment>
<gene>
    <name evidence="8" type="ORF">EUZ87_01240</name>
</gene>
<dbReference type="GO" id="GO:0019350">
    <property type="term" value="P:teichoic acid biosynthetic process"/>
    <property type="evidence" value="ECO:0007669"/>
    <property type="project" value="UniProtKB-KW"/>
</dbReference>
<dbReference type="InterPro" id="IPR007554">
    <property type="entry name" value="Glycerophosphate_synth"/>
</dbReference>
<dbReference type="Proteomes" id="UP000292648">
    <property type="component" value="Unassembled WGS sequence"/>
</dbReference>
<evidence type="ECO:0000313" key="9">
    <source>
        <dbReference type="Proteomes" id="UP000292648"/>
    </source>
</evidence>
<dbReference type="SUPFAM" id="SSF53756">
    <property type="entry name" value="UDP-Glycosyltransferase/glycogen phosphorylase"/>
    <property type="match status" value="2"/>
</dbReference>
<organism evidence="8 9">
    <name type="scientific">Lactiplantibacillus paraplantarum</name>
    <dbReference type="NCBI Taxonomy" id="60520"/>
    <lineage>
        <taxon>Bacteria</taxon>
        <taxon>Bacillati</taxon>
        <taxon>Bacillota</taxon>
        <taxon>Bacilli</taxon>
        <taxon>Lactobacillales</taxon>
        <taxon>Lactobacillaceae</taxon>
        <taxon>Lactiplantibacillus</taxon>
    </lineage>
</organism>
<dbReference type="InterPro" id="IPR051612">
    <property type="entry name" value="Teichoic_Acid_Biosynth"/>
</dbReference>
<dbReference type="PANTHER" id="PTHR37316:SF3">
    <property type="entry name" value="TEICHOIC ACID GLYCEROL-PHOSPHATE TRANSFERASE"/>
    <property type="match status" value="1"/>
</dbReference>
<protein>
    <submittedName>
        <fullName evidence="8">CDP-glycerol:glycerophosphate glycerophosphotransferase</fullName>
    </submittedName>
</protein>
<evidence type="ECO:0000256" key="1">
    <source>
        <dbReference type="ARBA" id="ARBA00004202"/>
    </source>
</evidence>
<evidence type="ECO:0000259" key="7">
    <source>
        <dbReference type="Pfam" id="PF00535"/>
    </source>
</evidence>
<evidence type="ECO:0000256" key="2">
    <source>
        <dbReference type="ARBA" id="ARBA00010488"/>
    </source>
</evidence>
<dbReference type="GO" id="GO:0047355">
    <property type="term" value="F:CDP-glycerol glycerophosphotransferase activity"/>
    <property type="evidence" value="ECO:0007669"/>
    <property type="project" value="InterPro"/>
</dbReference>
<dbReference type="CDD" id="cd00761">
    <property type="entry name" value="Glyco_tranf_GTA_type"/>
    <property type="match status" value="1"/>
</dbReference>
<dbReference type="SUPFAM" id="SSF53448">
    <property type="entry name" value="Nucleotide-diphospho-sugar transferases"/>
    <property type="match status" value="1"/>
</dbReference>
<name>A0A4Q9Y698_9LACO</name>
<feature type="domain" description="Glycosyltransferase 2-like" evidence="7">
    <location>
        <begin position="30"/>
        <end position="159"/>
    </location>
</feature>
<comment type="subcellular location">
    <subcellularLocation>
        <location evidence="1">Cell membrane</location>
        <topology evidence="1">Peripheral membrane protein</topology>
    </subcellularLocation>
</comment>
<keyword evidence="6" id="KW-0472">Membrane</keyword>
<proteinExistence type="inferred from homology"/>
<dbReference type="Pfam" id="PF00535">
    <property type="entry name" value="Glycos_transf_2"/>
    <property type="match status" value="1"/>
</dbReference>
<sequence length="1749" mass="201640">MTTYITFENWIKVKIVKEKGLVKRESNQLSVIVACYNVAEYLRDCLDSLLAQTFKNFEVIMIDDHSDDDTSKIIDEYAQQYDNFKAVHNEQNLGPSASRNLGIELANGDWLAFVDGDDTLPSRAYELMIGSLVKSGSQVVTGFVRRFDSGRNKPSYLHGKAIIDDYRHASFAEHPELLYDTTSWNKIYSLALLRHNGIKFPTGQIYEDVSFTLDAFLHSSGIDILTDVVYNWRWRESSGNASFTQVKNELPKYLDRITSLNQVRSLLLDNYLWNGKVKEQAEFKLLDVDIPLFMNDIADADESFVYQFQEETVRFFRDWQLLNTPITRTLSVKKQYQYYALLNGKFELLKRISANAFNGRVARLEQKSLNLPEFHALKRLKSRISKVQCLDGTILFNGSLQAGRKAPRHFPYNPEVVSVYLENIITGKCISLSTFSRQFTVFNVHLRRMQIPSSKFSLALNVEDAIRELGEGTYKVRIDYREKKSAKLLTTYLGQPMKGAGKIAPFEISDGKLSVVYGYNTNWEMTIKVQPTAELVVGSESSPTILTEIRLDHSSTLIIGGTTPESNLSLSINDTIIGQNRESDGLFEFRVGSEFLQRFLNHSIKLDFINSESGMEVIPNFKFEVGMPTTLFGNRLSIALDARLGKGLWIKPDVSTITLSQADVQLSSGNIYLKLVFNDESVMNLDIVGGKVELLSTNLVNRYLDGGTVEYQNTHTLIGKVPLNVGQQLLILSGRYHLYLNLKTSDGHNQRFKVYSYNLTDEYLINRTMLTKMASVSAYTDKFGYLKLSVLQKRPWIDRTKIRRGLTFSILYPLMRLLPLKKDTVVFESLWGQLFNDSPRAMYDYLSNKYPAMKFVWVFKDEQIPITGHAIRVRRMSFKYWYYMARAKYLVQNTNLPDQYAKRKGQIEVETLHGTFMKVMGFDEPHFKHASNRVQANFAHRIGRWDLMSVPSDFMKAHGAHAFDYPEQKILTTGFPRTDELIHNNNANYIQQIKRRLNIPDNKKVVLYAPTYRTTDKPFDLELDLNQMQRMLSDDCVLLVRLHYFVSHSQNFVNQSGFVYDVSDYNNINDLYLVSDVLITDYSSVMFDFGYLRKPMIFFAYDKDWYLDPANRGIYMDYDATVPGPVAKTTTEVISALKNLDNLPSLYHGKLIDFYNRFCQYGRSGDATEKLSEAMLNLNPEAQDSIEMHLIGNKFVRLFKLNNIQSQLLNALGQKVAKKNIAIFESFFGRQYSDNPKAIYEYMRTNYPQIKAYWNVNKEYEQYFIDNQIPHLTRFSFRSIWKQARAKYWFTNTRRPFRWYKPKDTVVVQTWHGTPLKTIGTDVQQVTMPGVTRMKYHKQVVRDSSRWDYLLTPNPYSYEIMHHAFRKNYSQLLPTGYPRNDRLSTATPETIINIKHKLNIDKNARVVLYAPTWRDNDFVRADHFRAELHLDLNKFIQKTPKNTIILIRTHYMIANSLDLSSYGNRVINVSDYEDISDLYLISDLLITDYSSVFFDYSILKRPMIFYAYDLAAYADDIRGFYVDYDSTVPGPIVENNDELMPLINEALTEPARFIDNEKYRQFLKKFAGWEDGQATKRLLDIVLDGQPAYQRREVETAEGYAVNDQVTISPASLLWKNIPGLPGDQFVGNFDEINNDGLITIKKIASLVPTNFSADELYTGGYWINAQVQGQNIWLMMANISKNREPTAISNCILSGLLSQFTGRQPHNNKGNIFLNVQEYIAFILLIHVIICIVKDESALLCRPTNTSS</sequence>
<evidence type="ECO:0000313" key="8">
    <source>
        <dbReference type="EMBL" id="TBX52796.1"/>
    </source>
</evidence>
<keyword evidence="5" id="KW-0777">Teichoic acid biosynthesis</keyword>
<evidence type="ECO:0000256" key="3">
    <source>
        <dbReference type="ARBA" id="ARBA00022475"/>
    </source>
</evidence>
<reference evidence="8 9" key="1">
    <citation type="submission" date="2019-01" db="EMBL/GenBank/DDBJ databases">
        <title>Draft genome sequence of Lactobacillus paraplantarum OSY-TC318, a Producer of the novel lantibiotic Paraplantaracin TC318.</title>
        <authorList>
            <person name="Hussein W.E."/>
            <person name="Huang E."/>
            <person name="Yousef A.E."/>
        </authorList>
    </citation>
    <scope>NUCLEOTIDE SEQUENCE [LARGE SCALE GENOMIC DNA]</scope>
    <source>
        <strain evidence="8 9">OSY-TC318</strain>
    </source>
</reference>